<proteinExistence type="predicted"/>
<dbReference type="InterPro" id="IPR052050">
    <property type="entry name" value="SecEffector_AnkRepeat"/>
</dbReference>
<dbReference type="Proteomes" id="UP000332933">
    <property type="component" value="Unassembled WGS sequence"/>
</dbReference>
<feature type="chain" id="PRO_5036116493" evidence="1">
    <location>
        <begin position="22"/>
        <end position="440"/>
    </location>
</feature>
<name>A0A485LI86_9STRA</name>
<dbReference type="EMBL" id="CAADRA010006984">
    <property type="protein sequence ID" value="VFT97832.1"/>
    <property type="molecule type" value="Genomic_DNA"/>
</dbReference>
<dbReference type="OrthoDB" id="88368at2759"/>
<dbReference type="PANTHER" id="PTHR46586">
    <property type="entry name" value="ANKYRIN REPEAT-CONTAINING PROTEIN"/>
    <property type="match status" value="1"/>
</dbReference>
<keyword evidence="1" id="KW-0732">Signal</keyword>
<keyword evidence="4" id="KW-1185">Reference proteome</keyword>
<accession>A0A485LI86</accession>
<protein>
    <submittedName>
        <fullName evidence="3">Aste57867_21158 protein</fullName>
    </submittedName>
</protein>
<reference evidence="3 4" key="1">
    <citation type="submission" date="2019-03" db="EMBL/GenBank/DDBJ databases">
        <authorList>
            <person name="Gaulin E."/>
            <person name="Dumas B."/>
        </authorList>
    </citation>
    <scope>NUCLEOTIDE SEQUENCE [LARGE SCALE GENOMIC DNA]</scope>
    <source>
        <strain evidence="3">CBS 568.67</strain>
    </source>
</reference>
<dbReference type="EMBL" id="VJMH01006958">
    <property type="protein sequence ID" value="KAF0687077.1"/>
    <property type="molecule type" value="Genomic_DNA"/>
</dbReference>
<reference evidence="2" key="2">
    <citation type="submission" date="2019-06" db="EMBL/GenBank/DDBJ databases">
        <title>Genomics analysis of Aphanomyces spp. identifies a new class of oomycete effector associated with host adaptation.</title>
        <authorList>
            <person name="Gaulin E."/>
        </authorList>
    </citation>
    <scope>NUCLEOTIDE SEQUENCE</scope>
    <source>
        <strain evidence="2">CBS 578.67</strain>
    </source>
</reference>
<dbReference type="PANTHER" id="PTHR46586:SF3">
    <property type="entry name" value="ANKYRIN REPEAT-CONTAINING PROTEIN"/>
    <property type="match status" value="1"/>
</dbReference>
<evidence type="ECO:0000256" key="1">
    <source>
        <dbReference type="SAM" id="SignalP"/>
    </source>
</evidence>
<gene>
    <name evidence="3" type="primary">Aste57867_21158</name>
    <name evidence="2" type="ORF">As57867_021090</name>
    <name evidence="3" type="ORF">ASTE57867_21158</name>
</gene>
<evidence type="ECO:0000313" key="3">
    <source>
        <dbReference type="EMBL" id="VFT97832.1"/>
    </source>
</evidence>
<evidence type="ECO:0000313" key="2">
    <source>
        <dbReference type="EMBL" id="KAF0687077.1"/>
    </source>
</evidence>
<evidence type="ECO:0000313" key="4">
    <source>
        <dbReference type="Proteomes" id="UP000332933"/>
    </source>
</evidence>
<sequence>MPASSPLLLVLRSSDLLLTIGQFQDGLWDDMVPFHRLNPRQSLHLLHHHRSPILDASSRCGDSLLLGQFHRVVDALLLPWLERHGLDRVVRLVDALPYMRAIVVENAVLHNRLDILQFMHKKYTLDACHDQLYHVAAAGHADVSTIEWLRLALGLPVGGLVDAARCAARHNNIPQLRCLCDHSPEPVQDTRIFLDLAQHGQVDALTWFYAQWAPVMTAAQACQLVKMATAVASKTGQLKVARWLETKTAHGAPMLAVLDESDRRRVLQSGLRTATMHGHMKLMRWFTHDVAMVRSDVGGILRQVGADAMRLAAQRGTEDLAQCLLSWGVALPVEALMDTVTHDQATMRLWLLEHGFAAMGTHARGEFVVRAVQLMTHEDHTFLLHLVYDKWKQLDDNDGDEAKRVKFLCLATAKQQSGGRALRVLLSKGLDEPGSTLAAI</sequence>
<feature type="signal peptide" evidence="1">
    <location>
        <begin position="1"/>
        <end position="21"/>
    </location>
</feature>
<dbReference type="AlphaFoldDB" id="A0A485LI86"/>
<organism evidence="3 4">
    <name type="scientific">Aphanomyces stellatus</name>
    <dbReference type="NCBI Taxonomy" id="120398"/>
    <lineage>
        <taxon>Eukaryota</taxon>
        <taxon>Sar</taxon>
        <taxon>Stramenopiles</taxon>
        <taxon>Oomycota</taxon>
        <taxon>Saprolegniomycetes</taxon>
        <taxon>Saprolegniales</taxon>
        <taxon>Verrucalvaceae</taxon>
        <taxon>Aphanomyces</taxon>
    </lineage>
</organism>